<keyword evidence="2" id="KW-1185">Reference proteome</keyword>
<protein>
    <submittedName>
        <fullName evidence="1">Uncharacterized protein</fullName>
    </submittedName>
</protein>
<dbReference type="EMBL" id="MU827328">
    <property type="protein sequence ID" value="KAJ7355033.1"/>
    <property type="molecule type" value="Genomic_DNA"/>
</dbReference>
<comment type="caution">
    <text evidence="1">The sequence shown here is derived from an EMBL/GenBank/DDBJ whole genome shotgun (WGS) entry which is preliminary data.</text>
</comment>
<evidence type="ECO:0000313" key="1">
    <source>
        <dbReference type="EMBL" id="KAJ7355033.1"/>
    </source>
</evidence>
<accession>A0A9X0CKU2</accession>
<dbReference type="Proteomes" id="UP001163046">
    <property type="component" value="Unassembled WGS sequence"/>
</dbReference>
<proteinExistence type="predicted"/>
<dbReference type="AlphaFoldDB" id="A0A9X0CKU2"/>
<feature type="non-terminal residue" evidence="1">
    <location>
        <position position="1"/>
    </location>
</feature>
<reference evidence="1" key="1">
    <citation type="submission" date="2023-01" db="EMBL/GenBank/DDBJ databases">
        <title>Genome assembly of the deep-sea coral Lophelia pertusa.</title>
        <authorList>
            <person name="Herrera S."/>
            <person name="Cordes E."/>
        </authorList>
    </citation>
    <scope>NUCLEOTIDE SEQUENCE</scope>
    <source>
        <strain evidence="1">USNM1676648</strain>
        <tissue evidence="1">Polyp</tissue>
    </source>
</reference>
<sequence length="99" mass="11190">IGIHYAVYLLGASPFLKDMGPLEDIRCSCVFLRFENNNNKIMREFDIRDFAAEANSQNTLLKHFESSLSCNDAVSMRSVGYADIMSGAVQLYLPCTEDW</sequence>
<name>A0A9X0CKU2_9CNID</name>
<gene>
    <name evidence="1" type="ORF">OS493_028241</name>
</gene>
<evidence type="ECO:0000313" key="2">
    <source>
        <dbReference type="Proteomes" id="UP001163046"/>
    </source>
</evidence>
<organism evidence="1 2">
    <name type="scientific">Desmophyllum pertusum</name>
    <dbReference type="NCBI Taxonomy" id="174260"/>
    <lineage>
        <taxon>Eukaryota</taxon>
        <taxon>Metazoa</taxon>
        <taxon>Cnidaria</taxon>
        <taxon>Anthozoa</taxon>
        <taxon>Hexacorallia</taxon>
        <taxon>Scleractinia</taxon>
        <taxon>Caryophylliina</taxon>
        <taxon>Caryophylliidae</taxon>
        <taxon>Desmophyllum</taxon>
    </lineage>
</organism>